<sequence length="151" mass="16830">MTVTEATTEPAAPNPRSLISPDLFGRLVERVMKDEGHDRDMAERVIDQTIVFLVACAHNPGAKLAPSNAVDPGWHAFILHTKAYAEFCDRVAGRFIHHLPVMNDDIRSGNALARTREALRRTGYPVDDELWPQAPTCMNTCNHPCHDSDED</sequence>
<organism evidence="1 2">
    <name type="scientific">Thermomonospora cellulosilytica</name>
    <dbReference type="NCBI Taxonomy" id="1411118"/>
    <lineage>
        <taxon>Bacteria</taxon>
        <taxon>Bacillati</taxon>
        <taxon>Actinomycetota</taxon>
        <taxon>Actinomycetes</taxon>
        <taxon>Streptosporangiales</taxon>
        <taxon>Thermomonosporaceae</taxon>
        <taxon>Thermomonospora</taxon>
    </lineage>
</organism>
<dbReference type="EMBL" id="JACJII010000001">
    <property type="protein sequence ID" value="MBA9001849.1"/>
    <property type="molecule type" value="Genomic_DNA"/>
</dbReference>
<reference evidence="1 2" key="1">
    <citation type="submission" date="2020-08" db="EMBL/GenBank/DDBJ databases">
        <title>Sequencing the genomes of 1000 actinobacteria strains.</title>
        <authorList>
            <person name="Klenk H.-P."/>
        </authorList>
    </citation>
    <scope>NUCLEOTIDE SEQUENCE [LARGE SCALE GENOMIC DNA]</scope>
    <source>
        <strain evidence="1 2">DSM 45823</strain>
    </source>
</reference>
<proteinExistence type="predicted"/>
<gene>
    <name evidence="1" type="ORF">HNR21_000731</name>
</gene>
<evidence type="ECO:0000313" key="2">
    <source>
        <dbReference type="Proteomes" id="UP000539313"/>
    </source>
</evidence>
<comment type="caution">
    <text evidence="1">The sequence shown here is derived from an EMBL/GenBank/DDBJ whole genome shotgun (WGS) entry which is preliminary data.</text>
</comment>
<evidence type="ECO:0000313" key="1">
    <source>
        <dbReference type="EMBL" id="MBA9001849.1"/>
    </source>
</evidence>
<protein>
    <submittedName>
        <fullName evidence="1">Uncharacterized protein</fullName>
    </submittedName>
</protein>
<keyword evidence="2" id="KW-1185">Reference proteome</keyword>
<name>A0A7W3MTZ3_9ACTN</name>
<accession>A0A7W3MTZ3</accession>
<dbReference type="RefSeq" id="WP_182704039.1">
    <property type="nucleotide sequence ID" value="NZ_JACJII010000001.1"/>
</dbReference>
<dbReference type="Proteomes" id="UP000539313">
    <property type="component" value="Unassembled WGS sequence"/>
</dbReference>
<dbReference type="AlphaFoldDB" id="A0A7W3MTZ3"/>